<keyword evidence="6" id="KW-0342">GTP-binding</keyword>
<protein>
    <recommendedName>
        <fullName evidence="2">Selenocysteine-specific elongation factor</fullName>
    </recommendedName>
    <alternativeName>
        <fullName evidence="8">SelB translation factor</fullName>
    </alternativeName>
</protein>
<dbReference type="AlphaFoldDB" id="A0A1J6I7U0"/>
<dbReference type="Pfam" id="PF03144">
    <property type="entry name" value="GTP_EFTU_D2"/>
    <property type="match status" value="1"/>
</dbReference>
<dbReference type="PANTHER" id="PTHR43721">
    <property type="entry name" value="ELONGATION FACTOR TU-RELATED"/>
    <property type="match status" value="1"/>
</dbReference>
<keyword evidence="3" id="KW-0963">Cytoplasm</keyword>
<dbReference type="GO" id="GO:0004020">
    <property type="term" value="F:adenylylsulfate kinase activity"/>
    <property type="evidence" value="ECO:0007669"/>
    <property type="project" value="UniProtKB-EC"/>
</dbReference>
<evidence type="ECO:0000256" key="8">
    <source>
        <dbReference type="ARBA" id="ARBA00031615"/>
    </source>
</evidence>
<keyword evidence="4" id="KW-0547">Nucleotide-binding</keyword>
<organism evidence="10 11">
    <name type="scientific">Brucella cytisi</name>
    <dbReference type="NCBI Taxonomy" id="407152"/>
    <lineage>
        <taxon>Bacteria</taxon>
        <taxon>Pseudomonadati</taxon>
        <taxon>Pseudomonadota</taxon>
        <taxon>Alphaproteobacteria</taxon>
        <taxon>Hyphomicrobiales</taxon>
        <taxon>Brucellaceae</taxon>
        <taxon>Brucella/Ochrobactrum group</taxon>
        <taxon>Brucella</taxon>
    </lineage>
</organism>
<evidence type="ECO:0000313" key="11">
    <source>
        <dbReference type="Proteomes" id="UP000182985"/>
    </source>
</evidence>
<dbReference type="SUPFAM" id="SSF52540">
    <property type="entry name" value="P-loop containing nucleoside triphosphate hydrolases"/>
    <property type="match status" value="1"/>
</dbReference>
<dbReference type="PROSITE" id="PS00301">
    <property type="entry name" value="G_TR_1"/>
    <property type="match status" value="1"/>
</dbReference>
<reference evidence="10 11" key="1">
    <citation type="submission" date="2016-10" db="EMBL/GenBank/DDBJ databases">
        <title>The Draft Genome Sequence of the Potato Rhizosphere Bacteria Ochrobactrum sp. IPA7.2.</title>
        <authorList>
            <person name="Gogoleva N.E."/>
            <person name="Khlopko Y.A."/>
            <person name="Burygin G.L."/>
            <person name="Plotnikov A.O."/>
        </authorList>
    </citation>
    <scope>NUCLEOTIDE SEQUENCE [LARGE SCALE GENOMIC DNA]</scope>
    <source>
        <strain evidence="10 11">IPA7.2</strain>
    </source>
</reference>
<keyword evidence="10" id="KW-0251">Elongation factor</keyword>
<dbReference type="Gene3D" id="3.40.50.300">
    <property type="entry name" value="P-loop containing nucleotide triphosphate hydrolases"/>
    <property type="match status" value="1"/>
</dbReference>
<dbReference type="PROSITE" id="PS51722">
    <property type="entry name" value="G_TR_2"/>
    <property type="match status" value="1"/>
</dbReference>
<dbReference type="SUPFAM" id="SSF50465">
    <property type="entry name" value="EF-Tu/eEF-1alpha/eIF2-gamma C-terminal domain"/>
    <property type="match status" value="1"/>
</dbReference>
<keyword evidence="5" id="KW-0648">Protein biosynthesis</keyword>
<dbReference type="InterPro" id="IPR004535">
    <property type="entry name" value="Transl_elong_SelB"/>
</dbReference>
<dbReference type="Proteomes" id="UP000182985">
    <property type="component" value="Unassembled WGS sequence"/>
</dbReference>
<dbReference type="GO" id="GO:0001514">
    <property type="term" value="P:selenocysteine incorporation"/>
    <property type="evidence" value="ECO:0007669"/>
    <property type="project" value="InterPro"/>
</dbReference>
<dbReference type="InterPro" id="IPR036390">
    <property type="entry name" value="WH_DNA-bd_sf"/>
</dbReference>
<accession>A0A1J6I7U0</accession>
<dbReference type="InterPro" id="IPR050055">
    <property type="entry name" value="EF-Tu_GTPase"/>
</dbReference>
<dbReference type="Gene3D" id="2.40.30.10">
    <property type="entry name" value="Translation factors"/>
    <property type="match status" value="1"/>
</dbReference>
<dbReference type="CDD" id="cd15491">
    <property type="entry name" value="selB_III"/>
    <property type="match status" value="1"/>
</dbReference>
<dbReference type="PRINTS" id="PR00315">
    <property type="entry name" value="ELONGATNFCT"/>
</dbReference>
<dbReference type="SUPFAM" id="SSF50447">
    <property type="entry name" value="Translation proteins"/>
    <property type="match status" value="1"/>
</dbReference>
<proteinExistence type="predicted"/>
<evidence type="ECO:0000256" key="6">
    <source>
        <dbReference type="ARBA" id="ARBA00023134"/>
    </source>
</evidence>
<dbReference type="CDD" id="cd04171">
    <property type="entry name" value="SelB"/>
    <property type="match status" value="1"/>
</dbReference>
<keyword evidence="11" id="KW-1185">Reference proteome</keyword>
<evidence type="ECO:0000256" key="1">
    <source>
        <dbReference type="ARBA" id="ARBA00004496"/>
    </source>
</evidence>
<dbReference type="InterPro" id="IPR015191">
    <property type="entry name" value="SelB_WHD4"/>
</dbReference>
<dbReference type="GO" id="GO:0005525">
    <property type="term" value="F:GTP binding"/>
    <property type="evidence" value="ECO:0007669"/>
    <property type="project" value="UniProtKB-KW"/>
</dbReference>
<dbReference type="InterPro" id="IPR027417">
    <property type="entry name" value="P-loop_NTPase"/>
</dbReference>
<dbReference type="InterPro" id="IPR031157">
    <property type="entry name" value="G_TR_CS"/>
</dbReference>
<dbReference type="GO" id="GO:0003723">
    <property type="term" value="F:RNA binding"/>
    <property type="evidence" value="ECO:0007669"/>
    <property type="project" value="InterPro"/>
</dbReference>
<sequence length="655" mass="72229">MIVGTAGHIDHGKTSLVRALTQVDTDRLKEEKARGISIDLGFAYLPLPGDEKVMLGFVDVPGHEKFVHTMLAGAASIDFVMLVVAADDGIMPQTREHLAIINLLGIRRGVAVITKSDLVEPDRLSEVETAIRNELAVTGLADIPVLGVSTVSSAGINDLKTMLETEAVAFGERQANGRFRLAVDRSFTLKGAGTVVTGTVMSGKVAIGDHLVVSPVGKEARVRTIHAQNRASETAQAGDRCALNLAGDGISKEAVHRGDMLVSPGLHRPTDRIDCALQILPSEKKPIGQWFPARLHHASVEVGARIVLLRDKELQPGTEDRVQLVLDRPITVAAGDRFVIRDVSAQRTIGGGRFLDLRPPQRKRRSLERMAQLDAHSVADPVEAARALLSVEPYYLDATAFLRDRSLADDPQGLMQALDAVMLQQANAMLLLLPERWNALREDILVRLGAFHDENQDLIGMGVERLRLLLKPRLPAPAFRAAIAALVEADLLRLDGAWLRLRDHEVTMSDVDEALWLHIAPLLEGNARFRPPRVRDIAGLLDEREEDIRRLLKLSGRMGLVHEVAHDHFFLRATITEMIRILSDMDAAFDSGWFIAARFRDRVDSGRKVAIQILEFFDRNSVTIRRGDMRRLNRRKLDLFGDFTQGEVGTTGGTK</sequence>
<dbReference type="EMBL" id="MOEC01000002">
    <property type="protein sequence ID" value="OIS94994.1"/>
    <property type="molecule type" value="Genomic_DNA"/>
</dbReference>
<dbReference type="Gene3D" id="1.10.10.10">
    <property type="entry name" value="Winged helix-like DNA-binding domain superfamily/Winged helix DNA-binding domain"/>
    <property type="match status" value="3"/>
</dbReference>
<dbReference type="GO" id="GO:0003924">
    <property type="term" value="F:GTPase activity"/>
    <property type="evidence" value="ECO:0007669"/>
    <property type="project" value="InterPro"/>
</dbReference>
<dbReference type="InterPro" id="IPR015190">
    <property type="entry name" value="Elong_fac_SelB-wing-hlx_typ-2"/>
</dbReference>
<dbReference type="NCBIfam" id="TIGR00475">
    <property type="entry name" value="selB"/>
    <property type="match status" value="1"/>
</dbReference>
<evidence type="ECO:0000256" key="3">
    <source>
        <dbReference type="ARBA" id="ARBA00022490"/>
    </source>
</evidence>
<dbReference type="Pfam" id="PF09106">
    <property type="entry name" value="WHD_2nd_SelB"/>
    <property type="match status" value="1"/>
</dbReference>
<dbReference type="InterPro" id="IPR009001">
    <property type="entry name" value="Transl_elong_EF1A/Init_IF2_C"/>
</dbReference>
<evidence type="ECO:0000256" key="4">
    <source>
        <dbReference type="ARBA" id="ARBA00022741"/>
    </source>
</evidence>
<evidence type="ECO:0000256" key="7">
    <source>
        <dbReference type="ARBA" id="ARBA00025526"/>
    </source>
</evidence>
<comment type="caution">
    <text evidence="10">The sequence shown here is derived from an EMBL/GenBank/DDBJ whole genome shotgun (WGS) entry which is preliminary data.</text>
</comment>
<dbReference type="GO" id="GO:0005737">
    <property type="term" value="C:cytoplasm"/>
    <property type="evidence" value="ECO:0007669"/>
    <property type="project" value="UniProtKB-SubCell"/>
</dbReference>
<feature type="domain" description="Tr-type G" evidence="9">
    <location>
        <begin position="1"/>
        <end position="172"/>
    </location>
</feature>
<evidence type="ECO:0000256" key="2">
    <source>
        <dbReference type="ARBA" id="ARBA00015953"/>
    </source>
</evidence>
<dbReference type="RefSeq" id="WP_071630373.1">
    <property type="nucleotide sequence ID" value="NZ_MOEC01000002.1"/>
</dbReference>
<dbReference type="Pfam" id="PF25461">
    <property type="entry name" value="Beta-barrel_SelB"/>
    <property type="match status" value="1"/>
</dbReference>
<comment type="subcellular location">
    <subcellularLocation>
        <location evidence="1">Cytoplasm</location>
    </subcellularLocation>
</comment>
<dbReference type="InterPro" id="IPR004161">
    <property type="entry name" value="EFTu-like_2"/>
</dbReference>
<dbReference type="GO" id="GO:0003746">
    <property type="term" value="F:translation elongation factor activity"/>
    <property type="evidence" value="ECO:0007669"/>
    <property type="project" value="UniProtKB-KW"/>
</dbReference>
<dbReference type="InterPro" id="IPR036388">
    <property type="entry name" value="WH-like_DNA-bd_sf"/>
</dbReference>
<evidence type="ECO:0000259" key="9">
    <source>
        <dbReference type="PROSITE" id="PS51722"/>
    </source>
</evidence>
<dbReference type="InterPro" id="IPR057335">
    <property type="entry name" value="Beta-barrel_SelB"/>
</dbReference>
<evidence type="ECO:0000256" key="5">
    <source>
        <dbReference type="ARBA" id="ARBA00022917"/>
    </source>
</evidence>
<evidence type="ECO:0000313" key="10">
    <source>
        <dbReference type="EMBL" id="OIS94994.1"/>
    </source>
</evidence>
<dbReference type="SUPFAM" id="SSF46785">
    <property type="entry name" value="Winged helix' DNA-binding domain"/>
    <property type="match status" value="3"/>
</dbReference>
<dbReference type="CDD" id="cd03696">
    <property type="entry name" value="SelB_II"/>
    <property type="match status" value="1"/>
</dbReference>
<name>A0A1J6I7U0_9HYPH</name>
<dbReference type="PANTHER" id="PTHR43721:SF9">
    <property type="entry name" value="GTP-BINDING PROTEIN 1"/>
    <property type="match status" value="1"/>
</dbReference>
<comment type="function">
    <text evidence="7">Translation factor necessary for the incorporation of selenocysteine into proteins. It probably replaces EF-Tu for the insertion of selenocysteine directed by the UGA codon. SelB binds GTP and GDP.</text>
</comment>
<dbReference type="Pfam" id="PF00009">
    <property type="entry name" value="GTP_EFTU"/>
    <property type="match status" value="1"/>
</dbReference>
<gene>
    <name evidence="10" type="ORF">BLA27_03100</name>
</gene>
<dbReference type="InterPro" id="IPR009000">
    <property type="entry name" value="Transl_B-barrel_sf"/>
</dbReference>
<dbReference type="OrthoDB" id="9803139at2"/>
<dbReference type="Pfam" id="PF09107">
    <property type="entry name" value="WHD_3rd_SelB"/>
    <property type="match status" value="1"/>
</dbReference>
<dbReference type="InterPro" id="IPR000795">
    <property type="entry name" value="T_Tr_GTP-bd_dom"/>
</dbReference>